<dbReference type="Gene3D" id="3.40.50.20">
    <property type="match status" value="1"/>
</dbReference>
<keyword evidence="7 10" id="KW-0067">ATP-binding</keyword>
<evidence type="ECO:0000256" key="2">
    <source>
        <dbReference type="ARBA" id="ARBA00001946"/>
    </source>
</evidence>
<evidence type="ECO:0000256" key="10">
    <source>
        <dbReference type="HAMAP-Rule" id="MF_00162"/>
    </source>
</evidence>
<organism evidence="12 13">
    <name type="scientific">Corallococcus caeni</name>
    <dbReference type="NCBI Taxonomy" id="3082388"/>
    <lineage>
        <taxon>Bacteria</taxon>
        <taxon>Pseudomonadati</taxon>
        <taxon>Myxococcota</taxon>
        <taxon>Myxococcia</taxon>
        <taxon>Myxococcales</taxon>
        <taxon>Cystobacterineae</taxon>
        <taxon>Myxococcaceae</taxon>
        <taxon>Corallococcus</taxon>
    </lineage>
</organism>
<keyword evidence="6 10" id="KW-0547">Nucleotide-binding</keyword>
<evidence type="ECO:0000256" key="8">
    <source>
        <dbReference type="ARBA" id="ARBA00022842"/>
    </source>
</evidence>
<evidence type="ECO:0000256" key="5">
    <source>
        <dbReference type="ARBA" id="ARBA00022723"/>
    </source>
</evidence>
<comment type="cofactor">
    <cofactor evidence="1">
        <name>Mn(2+)</name>
        <dbReference type="ChEBI" id="CHEBI:29035"/>
    </cofactor>
</comment>
<dbReference type="InterPro" id="IPR004218">
    <property type="entry name" value="GSHS_ATP-bd"/>
</dbReference>
<keyword evidence="8" id="KW-0460">Magnesium</keyword>
<dbReference type="NCBIfam" id="TIGR01380">
    <property type="entry name" value="glut_syn"/>
    <property type="match status" value="1"/>
</dbReference>
<dbReference type="SUPFAM" id="SSF52440">
    <property type="entry name" value="PreATP-grasp domain"/>
    <property type="match status" value="1"/>
</dbReference>
<gene>
    <name evidence="10 12" type="primary">gshB</name>
    <name evidence="12" type="ORF">ASNO1_69600</name>
</gene>
<evidence type="ECO:0000256" key="6">
    <source>
        <dbReference type="ARBA" id="ARBA00022741"/>
    </source>
</evidence>
<keyword evidence="4 10" id="KW-0317">Glutathione biosynthesis</keyword>
<accession>A0ABQ6R3B1</accession>
<evidence type="ECO:0000259" key="11">
    <source>
        <dbReference type="PROSITE" id="PS50975"/>
    </source>
</evidence>
<dbReference type="EMBL" id="BTTX01000009">
    <property type="protein sequence ID" value="GMU10706.1"/>
    <property type="molecule type" value="Genomic_DNA"/>
</dbReference>
<dbReference type="PANTHER" id="PTHR21621">
    <property type="entry name" value="RIBOSOMAL PROTEIN S6 MODIFICATION PROTEIN"/>
    <property type="match status" value="1"/>
</dbReference>
<comment type="catalytic activity">
    <reaction evidence="10">
        <text>gamma-L-glutamyl-L-cysteine + glycine + ATP = glutathione + ADP + phosphate + H(+)</text>
        <dbReference type="Rhea" id="RHEA:13557"/>
        <dbReference type="ChEBI" id="CHEBI:15378"/>
        <dbReference type="ChEBI" id="CHEBI:30616"/>
        <dbReference type="ChEBI" id="CHEBI:43474"/>
        <dbReference type="ChEBI" id="CHEBI:57305"/>
        <dbReference type="ChEBI" id="CHEBI:57925"/>
        <dbReference type="ChEBI" id="CHEBI:58173"/>
        <dbReference type="ChEBI" id="CHEBI:456216"/>
        <dbReference type="EC" id="6.3.2.3"/>
    </reaction>
</comment>
<comment type="caution">
    <text evidence="12">The sequence shown here is derived from an EMBL/GenBank/DDBJ whole genome shotgun (WGS) entry which is preliminary data.</text>
</comment>
<name>A0ABQ6R3B1_9BACT</name>
<dbReference type="Gene3D" id="3.30.470.20">
    <property type="entry name" value="ATP-grasp fold, B domain"/>
    <property type="match status" value="1"/>
</dbReference>
<keyword evidence="9" id="KW-0464">Manganese</keyword>
<feature type="domain" description="ATP-grasp" evidence="11">
    <location>
        <begin position="147"/>
        <end position="332"/>
    </location>
</feature>
<reference evidence="12 13" key="1">
    <citation type="journal article" date="2024" name="Arch. Microbiol.">
        <title>Corallococcus caeni sp. nov., a novel myxobacterium isolated from activated sludge.</title>
        <authorList>
            <person name="Tomita S."/>
            <person name="Nakai R."/>
            <person name="Kuroda K."/>
            <person name="Kurashita H."/>
            <person name="Hatamoto M."/>
            <person name="Yamaguchi T."/>
            <person name="Narihiro T."/>
        </authorList>
    </citation>
    <scope>NUCLEOTIDE SEQUENCE [LARGE SCALE GENOMIC DNA]</scope>
    <source>
        <strain evidence="12 13">NO1</strain>
    </source>
</reference>
<dbReference type="PROSITE" id="PS50975">
    <property type="entry name" value="ATP_GRASP"/>
    <property type="match status" value="1"/>
</dbReference>
<proteinExistence type="inferred from homology"/>
<dbReference type="InterPro" id="IPR013815">
    <property type="entry name" value="ATP_grasp_subdomain_1"/>
</dbReference>
<keyword evidence="13" id="KW-1185">Reference proteome</keyword>
<dbReference type="PANTHER" id="PTHR21621:SF4">
    <property type="entry name" value="GLUTATHIONE SYNTHETASE"/>
    <property type="match status" value="1"/>
</dbReference>
<dbReference type="InterPro" id="IPR011761">
    <property type="entry name" value="ATP-grasp"/>
</dbReference>
<dbReference type="NCBIfam" id="NF003573">
    <property type="entry name" value="PRK05246.1"/>
    <property type="match status" value="1"/>
</dbReference>
<evidence type="ECO:0000256" key="9">
    <source>
        <dbReference type="ARBA" id="ARBA00023211"/>
    </source>
</evidence>
<keyword evidence="5" id="KW-0479">Metal-binding</keyword>
<dbReference type="HAMAP" id="MF_00162">
    <property type="entry name" value="GSH_S"/>
    <property type="match status" value="1"/>
</dbReference>
<dbReference type="InterPro" id="IPR006284">
    <property type="entry name" value="Glut_synth_pro"/>
</dbReference>
<keyword evidence="3 10" id="KW-0436">Ligase</keyword>
<comment type="cofactor">
    <cofactor evidence="2">
        <name>Mg(2+)</name>
        <dbReference type="ChEBI" id="CHEBI:18420"/>
    </cofactor>
</comment>
<dbReference type="Pfam" id="PF02955">
    <property type="entry name" value="GSH-S_ATP"/>
    <property type="match status" value="1"/>
</dbReference>
<evidence type="ECO:0000256" key="7">
    <source>
        <dbReference type="ARBA" id="ARBA00022840"/>
    </source>
</evidence>
<comment type="pathway">
    <text evidence="10">Sulfur metabolism; glutathione biosynthesis; glutathione from L-cysteine and L-glutamate: step 2/2.</text>
</comment>
<dbReference type="InterPro" id="IPR016185">
    <property type="entry name" value="PreATP-grasp_dom_sf"/>
</dbReference>
<dbReference type="Proteomes" id="UP001342631">
    <property type="component" value="Unassembled WGS sequence"/>
</dbReference>
<protein>
    <recommendedName>
        <fullName evidence="10">Glutathione synthetase</fullName>
        <ecNumber evidence="10">6.3.2.3</ecNumber>
    </recommendedName>
    <alternativeName>
        <fullName evidence="10">GSH synthetase</fullName>
        <shortName evidence="10">GSH-S</shortName>
        <shortName evidence="10">GSHase</shortName>
    </alternativeName>
    <alternativeName>
        <fullName evidence="10">Glutathione synthase</fullName>
    </alternativeName>
</protein>
<dbReference type="Pfam" id="PF02951">
    <property type="entry name" value="GSH-S_N"/>
    <property type="match status" value="1"/>
</dbReference>
<evidence type="ECO:0000256" key="1">
    <source>
        <dbReference type="ARBA" id="ARBA00001936"/>
    </source>
</evidence>
<dbReference type="EC" id="6.3.2.3" evidence="10"/>
<evidence type="ECO:0000313" key="12">
    <source>
        <dbReference type="EMBL" id="GMU10706.1"/>
    </source>
</evidence>
<comment type="similarity">
    <text evidence="10">Belongs to the prokaryotic GSH synthase family.</text>
</comment>
<dbReference type="Gene3D" id="3.30.1490.20">
    <property type="entry name" value="ATP-grasp fold, A domain"/>
    <property type="match status" value="1"/>
</dbReference>
<evidence type="ECO:0000313" key="13">
    <source>
        <dbReference type="Proteomes" id="UP001342631"/>
    </source>
</evidence>
<sequence>MDEGAFEGAARAEAVRYLPPLMALSLGFLMDPLESVRVDHDTTFSLMLEAQRRGHDVYYFEQGWLRFNGRCSEARMRRVRVRREVGQHFDVLAEDVRPLSKLDVLFLRKDPPVDADYLHATQLVELCPDRSPIFINNPSGIRDANEKLFTLNYPDLMPDTRVTRELSVVLEFAAKNAQGTILKPIDGFGGKGILFLAPGDRNARSMVELLTQGGKEPILAQAYVPESRLGDKRIILVDGDPVGAVLRVPSDADHRGNMAAGGKPMKAEITARDLHICQRLKPALQEKGLTLVGIDVLGDYLTEVNVTSPTGLVEASHLDGVSCEARVLDVAERMHGAR</sequence>
<evidence type="ECO:0000256" key="4">
    <source>
        <dbReference type="ARBA" id="ARBA00022684"/>
    </source>
</evidence>
<dbReference type="SUPFAM" id="SSF56059">
    <property type="entry name" value="Glutathione synthetase ATP-binding domain-like"/>
    <property type="match status" value="1"/>
</dbReference>
<dbReference type="InterPro" id="IPR004215">
    <property type="entry name" value="GSHS_N"/>
</dbReference>
<evidence type="ECO:0000256" key="3">
    <source>
        <dbReference type="ARBA" id="ARBA00022598"/>
    </source>
</evidence>